<feature type="compositionally biased region" description="Polar residues" evidence="1">
    <location>
        <begin position="40"/>
        <end position="55"/>
    </location>
</feature>
<dbReference type="EMBL" id="CAJOBA010012420">
    <property type="protein sequence ID" value="CAF3875137.1"/>
    <property type="molecule type" value="Genomic_DNA"/>
</dbReference>
<evidence type="ECO:0000313" key="3">
    <source>
        <dbReference type="EMBL" id="CAF3875137.1"/>
    </source>
</evidence>
<gene>
    <name evidence="2" type="ORF">OVA965_LOCUS19672</name>
    <name evidence="3" type="ORF">TMI583_LOCUS19792</name>
</gene>
<evidence type="ECO:0000313" key="2">
    <source>
        <dbReference type="EMBL" id="CAF1109016.1"/>
    </source>
</evidence>
<dbReference type="EMBL" id="CAJNOK010010200">
    <property type="protein sequence ID" value="CAF1109016.1"/>
    <property type="molecule type" value="Genomic_DNA"/>
</dbReference>
<proteinExistence type="predicted"/>
<reference evidence="3" key="1">
    <citation type="submission" date="2021-02" db="EMBL/GenBank/DDBJ databases">
        <authorList>
            <person name="Nowell W R."/>
        </authorList>
    </citation>
    <scope>NUCLEOTIDE SEQUENCE</scope>
</reference>
<feature type="compositionally biased region" description="Polar residues" evidence="1">
    <location>
        <begin position="1"/>
        <end position="11"/>
    </location>
</feature>
<evidence type="ECO:0000256" key="1">
    <source>
        <dbReference type="SAM" id="MobiDB-lite"/>
    </source>
</evidence>
<accession>A0A8S2L5C7</accession>
<feature type="non-terminal residue" evidence="3">
    <location>
        <position position="55"/>
    </location>
</feature>
<sequence length="55" mass="6198">MATLTASPSNVQRHEPIHRAPHQRSIMPLRRERTTVGYENPQNSSGLPTKASLNY</sequence>
<dbReference type="Proteomes" id="UP000682733">
    <property type="component" value="Unassembled WGS sequence"/>
</dbReference>
<name>A0A8S2L5C7_9BILA</name>
<dbReference type="AlphaFoldDB" id="A0A8S2L5C7"/>
<evidence type="ECO:0000313" key="4">
    <source>
        <dbReference type="Proteomes" id="UP000682733"/>
    </source>
</evidence>
<protein>
    <submittedName>
        <fullName evidence="3">Uncharacterized protein</fullName>
    </submittedName>
</protein>
<comment type="caution">
    <text evidence="3">The sequence shown here is derived from an EMBL/GenBank/DDBJ whole genome shotgun (WGS) entry which is preliminary data.</text>
</comment>
<feature type="region of interest" description="Disordered" evidence="1">
    <location>
        <begin position="1"/>
        <end position="55"/>
    </location>
</feature>
<dbReference type="Proteomes" id="UP000677228">
    <property type="component" value="Unassembled WGS sequence"/>
</dbReference>
<organism evidence="3 4">
    <name type="scientific">Didymodactylos carnosus</name>
    <dbReference type="NCBI Taxonomy" id="1234261"/>
    <lineage>
        <taxon>Eukaryota</taxon>
        <taxon>Metazoa</taxon>
        <taxon>Spiralia</taxon>
        <taxon>Gnathifera</taxon>
        <taxon>Rotifera</taxon>
        <taxon>Eurotatoria</taxon>
        <taxon>Bdelloidea</taxon>
        <taxon>Philodinida</taxon>
        <taxon>Philodinidae</taxon>
        <taxon>Didymodactylos</taxon>
    </lineage>
</organism>